<dbReference type="RefSeq" id="WP_181554465.1">
    <property type="nucleotide sequence ID" value="NZ_CP064060.1"/>
</dbReference>
<reference evidence="1 2" key="1">
    <citation type="submission" date="2020-07" db="EMBL/GenBank/DDBJ databases">
        <title>Genomic Encyclopedia of Type Strains, Phase IV (KMG-IV): sequencing the most valuable type-strain genomes for metagenomic binning, comparative biology and taxonomic classification.</title>
        <authorList>
            <person name="Goeker M."/>
        </authorList>
    </citation>
    <scope>NUCLEOTIDE SEQUENCE [LARGE SCALE GENOMIC DNA]</scope>
    <source>
        <strain evidence="1 2">DSM 15730</strain>
    </source>
</reference>
<keyword evidence="2" id="KW-1185">Reference proteome</keyword>
<accession>A0A7V9Z3U7</accession>
<dbReference type="AlphaFoldDB" id="A0A7V9Z3U7"/>
<dbReference type="Pfam" id="PF12438">
    <property type="entry name" value="DUF3679"/>
    <property type="match status" value="1"/>
</dbReference>
<evidence type="ECO:0008006" key="3">
    <source>
        <dbReference type="Google" id="ProtNLM"/>
    </source>
</evidence>
<evidence type="ECO:0000313" key="2">
    <source>
        <dbReference type="Proteomes" id="UP000523087"/>
    </source>
</evidence>
<sequence length="113" mass="12536">MVKFTIQFFAAVALLFFGVLLGMQQASEGLQKMKGYNDPSLPTVFHFSEGGQGELEASIMGNKVKVETFDEKKEKLNHIKTLNVFSELGKRLADAVHSSIEQFLSLVNQLLGK</sequence>
<dbReference type="Proteomes" id="UP000523087">
    <property type="component" value="Unassembled WGS sequence"/>
</dbReference>
<evidence type="ECO:0000313" key="1">
    <source>
        <dbReference type="EMBL" id="MBA2873542.1"/>
    </source>
</evidence>
<organism evidence="1 2">
    <name type="scientific">Thermaerobacillus caldiproteolyticus</name>
    <dbReference type="NCBI Taxonomy" id="247480"/>
    <lineage>
        <taxon>Bacteria</taxon>
        <taxon>Bacillati</taxon>
        <taxon>Bacillota</taxon>
        <taxon>Bacilli</taxon>
        <taxon>Bacillales</taxon>
        <taxon>Anoxybacillaceae</taxon>
        <taxon>Thermaerobacillus</taxon>
    </lineage>
</organism>
<protein>
    <recommendedName>
        <fullName evidence="3">DUF3679 domain-containing protein</fullName>
    </recommendedName>
</protein>
<gene>
    <name evidence="1" type="ORF">HNR31_000294</name>
</gene>
<dbReference type="InterPro" id="IPR020534">
    <property type="entry name" value="Uncharacterised_YqxA"/>
</dbReference>
<name>A0A7V9Z3U7_9BACL</name>
<proteinExistence type="predicted"/>
<comment type="caution">
    <text evidence="1">The sequence shown here is derived from an EMBL/GenBank/DDBJ whole genome shotgun (WGS) entry which is preliminary data.</text>
</comment>
<dbReference type="EMBL" id="JACDUT010000001">
    <property type="protein sequence ID" value="MBA2873542.1"/>
    <property type="molecule type" value="Genomic_DNA"/>
</dbReference>